<keyword evidence="2" id="KW-0378">Hydrolase</keyword>
<evidence type="ECO:0000256" key="1">
    <source>
        <dbReference type="ARBA" id="ARBA00010830"/>
    </source>
</evidence>
<reference evidence="6" key="1">
    <citation type="journal article" date="2019" name="Int. J. Syst. Evol. Microbiol.">
        <title>The Global Catalogue of Microorganisms (GCM) 10K type strain sequencing project: providing services to taxonomists for standard genome sequencing and annotation.</title>
        <authorList>
            <consortium name="The Broad Institute Genomics Platform"/>
            <consortium name="The Broad Institute Genome Sequencing Center for Infectious Disease"/>
            <person name="Wu L."/>
            <person name="Ma J."/>
        </authorList>
    </citation>
    <scope>NUCLEOTIDE SEQUENCE [LARGE SCALE GENOMIC DNA]</scope>
    <source>
        <strain evidence="6">CGMCC 4.7241</strain>
    </source>
</reference>
<dbReference type="RefSeq" id="WP_205119854.1">
    <property type="nucleotide sequence ID" value="NZ_JAFBCM010000001.1"/>
</dbReference>
<dbReference type="PANTHER" id="PTHR34700:SF4">
    <property type="entry name" value="PHAGE-LIKE ELEMENT PBSX PROTEIN XKDP"/>
    <property type="match status" value="1"/>
</dbReference>
<name>A0ABV7YCL1_9ACTN</name>
<protein>
    <submittedName>
        <fullName evidence="5">Transglycosylase family protein</fullName>
    </submittedName>
</protein>
<dbReference type="Proteomes" id="UP001595699">
    <property type="component" value="Unassembled WGS sequence"/>
</dbReference>
<evidence type="ECO:0000313" key="6">
    <source>
        <dbReference type="Proteomes" id="UP001595699"/>
    </source>
</evidence>
<accession>A0ABV7YCL1</accession>
<evidence type="ECO:0000313" key="5">
    <source>
        <dbReference type="EMBL" id="MFC3763061.1"/>
    </source>
</evidence>
<dbReference type="Pfam" id="PF06737">
    <property type="entry name" value="Transglycosylas"/>
    <property type="match status" value="1"/>
</dbReference>
<dbReference type="InterPro" id="IPR052196">
    <property type="entry name" value="Bact_Kbp"/>
</dbReference>
<dbReference type="Gene3D" id="3.10.350.10">
    <property type="entry name" value="LysM domain"/>
    <property type="match status" value="1"/>
</dbReference>
<keyword evidence="6" id="KW-1185">Reference proteome</keyword>
<gene>
    <name evidence="5" type="ORF">ACFOUW_19625</name>
</gene>
<dbReference type="CDD" id="cd13925">
    <property type="entry name" value="RPF"/>
    <property type="match status" value="1"/>
</dbReference>
<dbReference type="Gene3D" id="1.10.530.10">
    <property type="match status" value="1"/>
</dbReference>
<dbReference type="SUPFAM" id="SSF53955">
    <property type="entry name" value="Lysozyme-like"/>
    <property type="match status" value="1"/>
</dbReference>
<evidence type="ECO:0000256" key="3">
    <source>
        <dbReference type="SAM" id="MobiDB-lite"/>
    </source>
</evidence>
<feature type="domain" description="LysM" evidence="4">
    <location>
        <begin position="195"/>
        <end position="244"/>
    </location>
</feature>
<evidence type="ECO:0000256" key="2">
    <source>
        <dbReference type="ARBA" id="ARBA00022801"/>
    </source>
</evidence>
<sequence>MPYKGKHRGASRSKQTAKRITTVAAVSGVAVAVPVMGMALPAEAASLKTWERLAQCESGGDWHINTGNGFYGGLQFTKGTWRAFGGTKYASRADKATKMQQIAIAEKTLAGQGWGAWPACSRKLGLGRSDKGGDPGAPETPKKKSSDSSEKKNDDREKSSKRTSRSTERKSSSSEEKSTRTVRTSPANRKAAAGASYVVKGGDTLSKIARANKVTGGWQQLAKLNKSLVGGNPDLIFPGEKLLLG</sequence>
<dbReference type="PROSITE" id="PS51782">
    <property type="entry name" value="LYSM"/>
    <property type="match status" value="1"/>
</dbReference>
<comment type="similarity">
    <text evidence="1">Belongs to the transglycosylase family. Rpf subfamily.</text>
</comment>
<dbReference type="CDD" id="cd00118">
    <property type="entry name" value="LysM"/>
    <property type="match status" value="1"/>
</dbReference>
<dbReference type="SUPFAM" id="SSF54106">
    <property type="entry name" value="LysM domain"/>
    <property type="match status" value="1"/>
</dbReference>
<dbReference type="PANTHER" id="PTHR34700">
    <property type="entry name" value="POTASSIUM BINDING PROTEIN KBP"/>
    <property type="match status" value="1"/>
</dbReference>
<dbReference type="InterPro" id="IPR010618">
    <property type="entry name" value="RPF"/>
</dbReference>
<proteinExistence type="inferred from homology"/>
<feature type="region of interest" description="Disordered" evidence="3">
    <location>
        <begin position="125"/>
        <end position="194"/>
    </location>
</feature>
<organism evidence="5 6">
    <name type="scientific">Tenggerimyces flavus</name>
    <dbReference type="NCBI Taxonomy" id="1708749"/>
    <lineage>
        <taxon>Bacteria</taxon>
        <taxon>Bacillati</taxon>
        <taxon>Actinomycetota</taxon>
        <taxon>Actinomycetes</taxon>
        <taxon>Propionibacteriales</taxon>
        <taxon>Nocardioidaceae</taxon>
        <taxon>Tenggerimyces</taxon>
    </lineage>
</organism>
<evidence type="ECO:0000259" key="4">
    <source>
        <dbReference type="PROSITE" id="PS51782"/>
    </source>
</evidence>
<comment type="caution">
    <text evidence="5">The sequence shown here is derived from an EMBL/GenBank/DDBJ whole genome shotgun (WGS) entry which is preliminary data.</text>
</comment>
<dbReference type="InterPro" id="IPR018392">
    <property type="entry name" value="LysM"/>
</dbReference>
<dbReference type="EMBL" id="JBHRZH010000017">
    <property type="protein sequence ID" value="MFC3763061.1"/>
    <property type="molecule type" value="Genomic_DNA"/>
</dbReference>
<feature type="compositionally biased region" description="Basic and acidic residues" evidence="3">
    <location>
        <begin position="140"/>
        <end position="179"/>
    </location>
</feature>
<dbReference type="InterPro" id="IPR036779">
    <property type="entry name" value="LysM_dom_sf"/>
</dbReference>
<dbReference type="SMART" id="SM00257">
    <property type="entry name" value="LysM"/>
    <property type="match status" value="1"/>
</dbReference>
<dbReference type="Pfam" id="PF01476">
    <property type="entry name" value="LysM"/>
    <property type="match status" value="1"/>
</dbReference>
<dbReference type="InterPro" id="IPR023346">
    <property type="entry name" value="Lysozyme-like_dom_sf"/>
</dbReference>